<dbReference type="AlphaFoldDB" id="A0A8T5ZHM7"/>
<accession>A0A8T5ZHM7</accession>
<evidence type="ECO:0000313" key="3">
    <source>
        <dbReference type="EMBL" id="MWR41012.1"/>
    </source>
</evidence>
<feature type="transmembrane region" description="Helical" evidence="1">
    <location>
        <begin position="88"/>
        <end position="106"/>
    </location>
</feature>
<proteinExistence type="predicted"/>
<feature type="transmembrane region" description="Helical" evidence="1">
    <location>
        <begin position="282"/>
        <end position="303"/>
    </location>
</feature>
<protein>
    <submittedName>
        <fullName evidence="3">Acyltransferase family protein</fullName>
    </submittedName>
</protein>
<feature type="transmembrane region" description="Helical" evidence="1">
    <location>
        <begin position="12"/>
        <end position="31"/>
    </location>
</feature>
<feature type="domain" description="Acyltransferase 3" evidence="2">
    <location>
        <begin position="13"/>
        <end position="337"/>
    </location>
</feature>
<feature type="transmembrane region" description="Helical" evidence="1">
    <location>
        <begin position="145"/>
        <end position="165"/>
    </location>
</feature>
<evidence type="ECO:0000259" key="2">
    <source>
        <dbReference type="Pfam" id="PF01757"/>
    </source>
</evidence>
<gene>
    <name evidence="3" type="ORF">GP975_23775</name>
</gene>
<keyword evidence="1" id="KW-0472">Membrane</keyword>
<feature type="transmembrane region" description="Helical" evidence="1">
    <location>
        <begin position="315"/>
        <end position="337"/>
    </location>
</feature>
<feature type="transmembrane region" description="Helical" evidence="1">
    <location>
        <begin position="170"/>
        <end position="189"/>
    </location>
</feature>
<feature type="transmembrane region" description="Helical" evidence="1">
    <location>
        <begin position="51"/>
        <end position="68"/>
    </location>
</feature>
<keyword evidence="1" id="KW-1133">Transmembrane helix</keyword>
<sequence length="354" mass="40666">MNSNRLTSRLQHLDGLRGLAILLVISFHVFSRWPEYLNFVHYTGNIIPFKYGMHGVQLFFMISGYVIFLSMDNCKNMINFLLKRWTRLFPAMLSCTAFIFLYSVFIHNRPAGTPNLTDAIPGITFIHPQLLNSIFHTTINSLEGAFWTLYVEVFFYIFAGFIFFLMGRKIFMIMLFMMLPLYITGELVAPGAFELLFTCTGLHSFGWFYIGCCVYEIKNNNKNPVIIASLFITLTLNLLSGYILFKDNYGIGNIISLLTLFIIFIGSFYIPAFTTTMKNKYLLFFGFISYPLYLIHENLIVALSNSLISSFNLSGYFSITSLIPSICIAILFSYFIAKKIEPYVIRKLRNSYAG</sequence>
<feature type="transmembrane region" description="Helical" evidence="1">
    <location>
        <begin position="224"/>
        <end position="245"/>
    </location>
</feature>
<keyword evidence="3" id="KW-0012">Acyltransferase</keyword>
<dbReference type="InterPro" id="IPR050879">
    <property type="entry name" value="Acyltransferase_3"/>
</dbReference>
<comment type="caution">
    <text evidence="3">The sequence shown here is derived from an EMBL/GenBank/DDBJ whole genome shotgun (WGS) entry which is preliminary data.</text>
</comment>
<dbReference type="InterPro" id="IPR002656">
    <property type="entry name" value="Acyl_transf_3_dom"/>
</dbReference>
<keyword evidence="3" id="KW-0808">Transferase</keyword>
<feature type="transmembrane region" description="Helical" evidence="1">
    <location>
        <begin position="195"/>
        <end position="217"/>
    </location>
</feature>
<dbReference type="Pfam" id="PF01757">
    <property type="entry name" value="Acyl_transf_3"/>
    <property type="match status" value="1"/>
</dbReference>
<dbReference type="PANTHER" id="PTHR23028">
    <property type="entry name" value="ACETYLTRANSFERASE"/>
    <property type="match status" value="1"/>
</dbReference>
<feature type="transmembrane region" description="Helical" evidence="1">
    <location>
        <begin position="251"/>
        <end position="270"/>
    </location>
</feature>
<dbReference type="Proteomes" id="UP000460875">
    <property type="component" value="Unassembled WGS sequence"/>
</dbReference>
<evidence type="ECO:0000313" key="4">
    <source>
        <dbReference type="Proteomes" id="UP000460875"/>
    </source>
</evidence>
<dbReference type="GO" id="GO:0016747">
    <property type="term" value="F:acyltransferase activity, transferring groups other than amino-acyl groups"/>
    <property type="evidence" value="ECO:0007669"/>
    <property type="project" value="InterPro"/>
</dbReference>
<name>A0A8T5ZHM7_ECOLX</name>
<organism evidence="3 4">
    <name type="scientific">Escherichia coli</name>
    <dbReference type="NCBI Taxonomy" id="562"/>
    <lineage>
        <taxon>Bacteria</taxon>
        <taxon>Pseudomonadati</taxon>
        <taxon>Pseudomonadota</taxon>
        <taxon>Gammaproteobacteria</taxon>
        <taxon>Enterobacterales</taxon>
        <taxon>Enterobacteriaceae</taxon>
        <taxon>Escherichia</taxon>
    </lineage>
</organism>
<keyword evidence="1" id="KW-0812">Transmembrane</keyword>
<dbReference type="RefSeq" id="WP_072003692.1">
    <property type="nucleotide sequence ID" value="NZ_CP010226.1"/>
</dbReference>
<reference evidence="3 4" key="1">
    <citation type="submission" date="2019-12" db="EMBL/GenBank/DDBJ databases">
        <title>Enteriobacteria Tanzani isolates_8377-8380.</title>
        <authorList>
            <person name="Subbiah M."/>
            <person name="Call D."/>
        </authorList>
    </citation>
    <scope>NUCLEOTIDE SEQUENCE [LARGE SCALE GENOMIC DNA]</scope>
    <source>
        <strain evidence="3 4">8379wE2</strain>
    </source>
</reference>
<dbReference type="EMBL" id="WTQT01000852">
    <property type="protein sequence ID" value="MWR41012.1"/>
    <property type="molecule type" value="Genomic_DNA"/>
</dbReference>
<evidence type="ECO:0000256" key="1">
    <source>
        <dbReference type="SAM" id="Phobius"/>
    </source>
</evidence>